<feature type="transmembrane region" description="Helical" evidence="7">
    <location>
        <begin position="93"/>
        <end position="115"/>
    </location>
</feature>
<feature type="transmembrane region" description="Helical" evidence="7">
    <location>
        <begin position="178"/>
        <end position="208"/>
    </location>
</feature>
<accession>A0A0E3M869</accession>
<evidence type="ECO:0000256" key="4">
    <source>
        <dbReference type="ARBA" id="ARBA00022692"/>
    </source>
</evidence>
<dbReference type="PANTHER" id="PTHR42920">
    <property type="entry name" value="OS03G0707200 PROTEIN-RELATED"/>
    <property type="match status" value="1"/>
</dbReference>
<reference evidence="9 10" key="1">
    <citation type="journal article" date="2015" name="J. Biotechnol.">
        <title>Complete genome sequence of a malodorant-producing acetogen, Clostridium scatologenes ATCC 25775(T).</title>
        <authorList>
            <person name="Zhu Z."/>
            <person name="Guo T."/>
            <person name="Zheng H."/>
            <person name="Song T."/>
            <person name="Ouyang P."/>
            <person name="Xie J."/>
        </authorList>
    </citation>
    <scope>NUCLEOTIDE SEQUENCE [LARGE SCALE GENOMIC DNA]</scope>
    <source>
        <strain evidence="9 10">ATCC 25775</strain>
    </source>
</reference>
<feature type="transmembrane region" description="Helical" evidence="7">
    <location>
        <begin position="147"/>
        <end position="166"/>
    </location>
</feature>
<dbReference type="Proteomes" id="UP000033115">
    <property type="component" value="Chromosome"/>
</dbReference>
<dbReference type="SUPFAM" id="SSF103481">
    <property type="entry name" value="Multidrug resistance efflux transporter EmrE"/>
    <property type="match status" value="2"/>
</dbReference>
<comment type="subcellular location">
    <subcellularLocation>
        <location evidence="1">Cell membrane</location>
        <topology evidence="1">Multi-pass membrane protein</topology>
    </subcellularLocation>
</comment>
<feature type="transmembrane region" description="Helical" evidence="7">
    <location>
        <begin position="284"/>
        <end position="302"/>
    </location>
</feature>
<feature type="transmembrane region" description="Helical" evidence="7">
    <location>
        <begin position="228"/>
        <end position="249"/>
    </location>
</feature>
<evidence type="ECO:0000256" key="2">
    <source>
        <dbReference type="ARBA" id="ARBA00007362"/>
    </source>
</evidence>
<dbReference type="InterPro" id="IPR051258">
    <property type="entry name" value="Diverse_Substrate_Transporter"/>
</dbReference>
<evidence type="ECO:0000313" key="10">
    <source>
        <dbReference type="Proteomes" id="UP000033115"/>
    </source>
</evidence>
<dbReference type="InterPro" id="IPR037185">
    <property type="entry name" value="EmrE-like"/>
</dbReference>
<feature type="transmembrane region" description="Helical" evidence="7">
    <location>
        <begin position="31"/>
        <end position="54"/>
    </location>
</feature>
<keyword evidence="6 7" id="KW-0472">Membrane</keyword>
<dbReference type="InterPro" id="IPR000620">
    <property type="entry name" value="EamA_dom"/>
</dbReference>
<dbReference type="PANTHER" id="PTHR42920:SF5">
    <property type="entry name" value="EAMA DOMAIN-CONTAINING PROTEIN"/>
    <property type="match status" value="1"/>
</dbReference>
<sequence>MKQGYISIILATVLFSSMEVALKLISGQFNPIQLTFLRFLIGAVILLPAALKSLKDKKILLNKDDFKVFALLGFVCVVVSMTFYQLAILYSKASIVAILFSCNPIFVIFFAYFMLSEKIYKTTIASLVISIIAIIIIMNPFHMTNNIYGILFTILAAVTFALYGVIGKKFSKKYGGVVQTCFCFIMGSAEMFLIILVSKINFLAQIIYQSKFKIFSNIPILKGITLSSIPGLIFVGVFVTGLGYTFYLLAMEKTSAATASLVFYIKPALAPILALIILREVINLNTILGIILIVISSSITFISNKKRVKLEEVEVKEELV</sequence>
<feature type="domain" description="EamA" evidence="8">
    <location>
        <begin position="148"/>
        <end position="300"/>
    </location>
</feature>
<feature type="transmembrane region" description="Helical" evidence="7">
    <location>
        <begin position="261"/>
        <end position="278"/>
    </location>
</feature>
<evidence type="ECO:0000256" key="6">
    <source>
        <dbReference type="ARBA" id="ARBA00023136"/>
    </source>
</evidence>
<comment type="similarity">
    <text evidence="2">Belongs to the EamA transporter family.</text>
</comment>
<keyword evidence="10" id="KW-1185">Reference proteome</keyword>
<proteinExistence type="inferred from homology"/>
<dbReference type="RefSeq" id="WP_029161282.1">
    <property type="nucleotide sequence ID" value="NZ_CP009933.1"/>
</dbReference>
<dbReference type="AlphaFoldDB" id="A0A0E3M869"/>
<evidence type="ECO:0000313" key="9">
    <source>
        <dbReference type="EMBL" id="AKA68444.1"/>
    </source>
</evidence>
<dbReference type="HOGENOM" id="CLU_033863_13_0_9"/>
<keyword evidence="3" id="KW-1003">Cell membrane</keyword>
<dbReference type="Pfam" id="PF00892">
    <property type="entry name" value="EamA"/>
    <property type="match status" value="2"/>
</dbReference>
<evidence type="ECO:0000256" key="7">
    <source>
        <dbReference type="SAM" id="Phobius"/>
    </source>
</evidence>
<dbReference type="GO" id="GO:0005886">
    <property type="term" value="C:plasma membrane"/>
    <property type="evidence" value="ECO:0007669"/>
    <property type="project" value="UniProtKB-SubCell"/>
</dbReference>
<name>A0A0E3M869_CLOSL</name>
<dbReference type="KEGG" id="csq:CSCA_1319"/>
<organism evidence="9 10">
    <name type="scientific">Clostridium scatologenes</name>
    <dbReference type="NCBI Taxonomy" id="1548"/>
    <lineage>
        <taxon>Bacteria</taxon>
        <taxon>Bacillati</taxon>
        <taxon>Bacillota</taxon>
        <taxon>Clostridia</taxon>
        <taxon>Eubacteriales</taxon>
        <taxon>Clostridiaceae</taxon>
        <taxon>Clostridium</taxon>
    </lineage>
</organism>
<feature type="transmembrane region" description="Helical" evidence="7">
    <location>
        <begin position="66"/>
        <end position="87"/>
    </location>
</feature>
<evidence type="ECO:0000259" key="8">
    <source>
        <dbReference type="Pfam" id="PF00892"/>
    </source>
</evidence>
<protein>
    <recommendedName>
        <fullName evidence="8">EamA domain-containing protein</fullName>
    </recommendedName>
</protein>
<dbReference type="EMBL" id="CP009933">
    <property type="protein sequence ID" value="AKA68444.1"/>
    <property type="molecule type" value="Genomic_DNA"/>
</dbReference>
<dbReference type="STRING" id="1548.CSCA_1319"/>
<feature type="domain" description="EamA" evidence="8">
    <location>
        <begin position="4"/>
        <end position="138"/>
    </location>
</feature>
<keyword evidence="4 7" id="KW-0812">Transmembrane</keyword>
<feature type="transmembrane region" description="Helical" evidence="7">
    <location>
        <begin position="122"/>
        <end position="141"/>
    </location>
</feature>
<evidence type="ECO:0000256" key="5">
    <source>
        <dbReference type="ARBA" id="ARBA00022989"/>
    </source>
</evidence>
<gene>
    <name evidence="9" type="ORF">CSCA_1319</name>
</gene>
<keyword evidence="5 7" id="KW-1133">Transmembrane helix</keyword>
<evidence type="ECO:0000256" key="3">
    <source>
        <dbReference type="ARBA" id="ARBA00022475"/>
    </source>
</evidence>
<evidence type="ECO:0000256" key="1">
    <source>
        <dbReference type="ARBA" id="ARBA00004651"/>
    </source>
</evidence>